<organism evidence="4">
    <name type="scientific">uncultured Acidimicrobiales bacterium</name>
    <dbReference type="NCBI Taxonomy" id="310071"/>
    <lineage>
        <taxon>Bacteria</taxon>
        <taxon>Bacillati</taxon>
        <taxon>Actinomycetota</taxon>
        <taxon>Acidimicrobiia</taxon>
        <taxon>Acidimicrobiales</taxon>
        <taxon>environmental samples</taxon>
    </lineage>
</organism>
<sequence length="310" mass="33660">MRALVADDDLVSRIMLQSEVEALGHECTAAADGDEAWEMYQRLVPDVLITDRMMPGMDGLELCRRIRTRPAADSHTYIILATALADRSDMLMGMEAGADDYLTKPLDPLDLRMRLIAAQRVTTLHADLTQFRTELSRLAHTDALTRLRNRMTLGDDLRGVHARSQRSGSGYCLAMCDLDSFKAYNDTYGHQAGDEVLRALGSVFRDQTRGGDIAYRYGGEEFLLLLPDQTPATAAIVGERIRAAVEQLSIVHSASPSGIVTMSVGIAASQPGDTVSSEGVLAAADAALYAAKAAGRNRVHSAVPFRELAH</sequence>
<dbReference type="SMART" id="SM00448">
    <property type="entry name" value="REC"/>
    <property type="match status" value="1"/>
</dbReference>
<dbReference type="CDD" id="cd01949">
    <property type="entry name" value="GGDEF"/>
    <property type="match status" value="1"/>
</dbReference>
<dbReference type="InterPro" id="IPR011006">
    <property type="entry name" value="CheY-like_superfamily"/>
</dbReference>
<keyword evidence="1" id="KW-0597">Phosphoprotein</keyword>
<dbReference type="CDD" id="cd17574">
    <property type="entry name" value="REC_OmpR"/>
    <property type="match status" value="1"/>
</dbReference>
<dbReference type="Gene3D" id="3.30.70.270">
    <property type="match status" value="1"/>
</dbReference>
<feature type="domain" description="GGDEF" evidence="3">
    <location>
        <begin position="169"/>
        <end position="304"/>
    </location>
</feature>
<dbReference type="FunFam" id="3.30.70.270:FF:000001">
    <property type="entry name" value="Diguanylate cyclase domain protein"/>
    <property type="match status" value="1"/>
</dbReference>
<evidence type="ECO:0000256" key="1">
    <source>
        <dbReference type="PROSITE-ProRule" id="PRU00169"/>
    </source>
</evidence>
<name>A0A6J4HTV3_9ACTN</name>
<dbReference type="InterPro" id="IPR000160">
    <property type="entry name" value="GGDEF_dom"/>
</dbReference>
<dbReference type="NCBIfam" id="TIGR00254">
    <property type="entry name" value="GGDEF"/>
    <property type="match status" value="1"/>
</dbReference>
<feature type="modified residue" description="4-aspartylphosphate" evidence="1">
    <location>
        <position position="51"/>
    </location>
</feature>
<dbReference type="GO" id="GO:0043709">
    <property type="term" value="P:cell adhesion involved in single-species biofilm formation"/>
    <property type="evidence" value="ECO:0007669"/>
    <property type="project" value="TreeGrafter"/>
</dbReference>
<dbReference type="InterPro" id="IPR050469">
    <property type="entry name" value="Diguanylate_Cyclase"/>
</dbReference>
<dbReference type="GO" id="GO:0005886">
    <property type="term" value="C:plasma membrane"/>
    <property type="evidence" value="ECO:0007669"/>
    <property type="project" value="TreeGrafter"/>
</dbReference>
<dbReference type="GO" id="GO:1902201">
    <property type="term" value="P:negative regulation of bacterial-type flagellum-dependent cell motility"/>
    <property type="evidence" value="ECO:0007669"/>
    <property type="project" value="TreeGrafter"/>
</dbReference>
<dbReference type="Gene3D" id="3.40.50.2300">
    <property type="match status" value="1"/>
</dbReference>
<dbReference type="Pfam" id="PF00990">
    <property type="entry name" value="GGDEF"/>
    <property type="match status" value="1"/>
</dbReference>
<protein>
    <submittedName>
        <fullName evidence="4">Uncharacterized protein</fullName>
    </submittedName>
</protein>
<feature type="domain" description="Response regulatory" evidence="2">
    <location>
        <begin position="2"/>
        <end position="119"/>
    </location>
</feature>
<dbReference type="InterPro" id="IPR001789">
    <property type="entry name" value="Sig_transdc_resp-reg_receiver"/>
</dbReference>
<accession>A0A6J4HTV3</accession>
<dbReference type="GO" id="GO:0052621">
    <property type="term" value="F:diguanylate cyclase activity"/>
    <property type="evidence" value="ECO:0007669"/>
    <property type="project" value="TreeGrafter"/>
</dbReference>
<dbReference type="AlphaFoldDB" id="A0A6J4HTV3"/>
<evidence type="ECO:0000313" key="4">
    <source>
        <dbReference type="EMBL" id="CAA9233702.1"/>
    </source>
</evidence>
<dbReference type="InterPro" id="IPR029787">
    <property type="entry name" value="Nucleotide_cyclase"/>
</dbReference>
<dbReference type="EMBL" id="CADCTF010000065">
    <property type="protein sequence ID" value="CAA9233702.1"/>
    <property type="molecule type" value="Genomic_DNA"/>
</dbReference>
<dbReference type="SMART" id="SM00267">
    <property type="entry name" value="GGDEF"/>
    <property type="match status" value="1"/>
</dbReference>
<reference evidence="4" key="1">
    <citation type="submission" date="2020-02" db="EMBL/GenBank/DDBJ databases">
        <authorList>
            <person name="Meier V. D."/>
        </authorList>
    </citation>
    <scope>NUCLEOTIDE SEQUENCE</scope>
    <source>
        <strain evidence="4">AVDCRST_MAG50</strain>
    </source>
</reference>
<dbReference type="PANTHER" id="PTHR45138">
    <property type="entry name" value="REGULATORY COMPONENTS OF SENSORY TRANSDUCTION SYSTEM"/>
    <property type="match status" value="1"/>
</dbReference>
<dbReference type="SUPFAM" id="SSF55073">
    <property type="entry name" value="Nucleotide cyclase"/>
    <property type="match status" value="1"/>
</dbReference>
<dbReference type="InterPro" id="IPR043128">
    <property type="entry name" value="Rev_trsase/Diguanyl_cyclase"/>
</dbReference>
<dbReference type="PANTHER" id="PTHR45138:SF9">
    <property type="entry name" value="DIGUANYLATE CYCLASE DGCM-RELATED"/>
    <property type="match status" value="1"/>
</dbReference>
<gene>
    <name evidence="4" type="ORF">AVDCRST_MAG50-1210</name>
</gene>
<dbReference type="Pfam" id="PF00072">
    <property type="entry name" value="Response_reg"/>
    <property type="match status" value="1"/>
</dbReference>
<proteinExistence type="predicted"/>
<dbReference type="SUPFAM" id="SSF52172">
    <property type="entry name" value="CheY-like"/>
    <property type="match status" value="1"/>
</dbReference>
<evidence type="ECO:0000259" key="2">
    <source>
        <dbReference type="PROSITE" id="PS50110"/>
    </source>
</evidence>
<dbReference type="GO" id="GO:0000160">
    <property type="term" value="P:phosphorelay signal transduction system"/>
    <property type="evidence" value="ECO:0007669"/>
    <property type="project" value="InterPro"/>
</dbReference>
<dbReference type="PROSITE" id="PS50887">
    <property type="entry name" value="GGDEF"/>
    <property type="match status" value="1"/>
</dbReference>
<evidence type="ECO:0000259" key="3">
    <source>
        <dbReference type="PROSITE" id="PS50887"/>
    </source>
</evidence>
<dbReference type="PROSITE" id="PS50110">
    <property type="entry name" value="RESPONSE_REGULATORY"/>
    <property type="match status" value="1"/>
</dbReference>